<dbReference type="InterPro" id="IPR001387">
    <property type="entry name" value="Cro/C1-type_HTH"/>
</dbReference>
<feature type="DNA-binding region" description="H-T-H motif" evidence="4">
    <location>
        <begin position="62"/>
        <end position="81"/>
    </location>
</feature>
<feature type="region of interest" description="Disordered" evidence="5">
    <location>
        <begin position="18"/>
        <end position="41"/>
    </location>
</feature>
<dbReference type="SUPFAM" id="SSF46689">
    <property type="entry name" value="Homeodomain-like"/>
    <property type="match status" value="1"/>
</dbReference>
<proteinExistence type="predicted"/>
<evidence type="ECO:0000256" key="3">
    <source>
        <dbReference type="ARBA" id="ARBA00023163"/>
    </source>
</evidence>
<dbReference type="Pfam" id="PF17932">
    <property type="entry name" value="TetR_C_24"/>
    <property type="match status" value="1"/>
</dbReference>
<dbReference type="Gene3D" id="1.10.10.60">
    <property type="entry name" value="Homeodomain-like"/>
    <property type="match status" value="1"/>
</dbReference>
<dbReference type="PANTHER" id="PTHR30055">
    <property type="entry name" value="HTH-TYPE TRANSCRIPTIONAL REGULATOR RUTR"/>
    <property type="match status" value="1"/>
</dbReference>
<feature type="compositionally biased region" description="Pro residues" evidence="5">
    <location>
        <begin position="238"/>
        <end position="247"/>
    </location>
</feature>
<dbReference type="GO" id="GO:0000976">
    <property type="term" value="F:transcription cis-regulatory region binding"/>
    <property type="evidence" value="ECO:0007669"/>
    <property type="project" value="TreeGrafter"/>
</dbReference>
<protein>
    <submittedName>
        <fullName evidence="7">TetR family transcriptional regulator</fullName>
    </submittedName>
</protein>
<evidence type="ECO:0000256" key="5">
    <source>
        <dbReference type="SAM" id="MobiDB-lite"/>
    </source>
</evidence>
<dbReference type="InterPro" id="IPR036271">
    <property type="entry name" value="Tet_transcr_reg_TetR-rel_C_sf"/>
</dbReference>
<dbReference type="Pfam" id="PF00440">
    <property type="entry name" value="TetR_N"/>
    <property type="match status" value="1"/>
</dbReference>
<name>A0A2P8DMX8_9ACTN</name>
<comment type="caution">
    <text evidence="7">The sequence shown here is derived from an EMBL/GenBank/DDBJ whole genome shotgun (WGS) entry which is preliminary data.</text>
</comment>
<dbReference type="GO" id="GO:0003700">
    <property type="term" value="F:DNA-binding transcription factor activity"/>
    <property type="evidence" value="ECO:0007669"/>
    <property type="project" value="TreeGrafter"/>
</dbReference>
<dbReference type="Gene3D" id="1.10.357.10">
    <property type="entry name" value="Tetracycline Repressor, domain 2"/>
    <property type="match status" value="1"/>
</dbReference>
<sequence>MAPGAVPAAVPAASPPVDSVTVAITPPTGPPRSRAGRPGHDADSVLRTAVRVFNERGYEGTSMEDLARALGITKSAIYHHVSGKQELLRQALDRALDALFAVTAEPGAAAGPAIDRLEHVVRGSVTVLVAELPHVTLLLRVRGNTAVERRALARRREFDQIVAGLVREGAAAGEIRADIDPEIAGRLLFGMVNSLIEWYRPGRGLDGAELASVVAAVAFDGLRTEPRPTSQRPQPAAAAPPPDPPPR</sequence>
<dbReference type="EMBL" id="PYGA01000005">
    <property type="protein sequence ID" value="PSK98549.1"/>
    <property type="molecule type" value="Genomic_DNA"/>
</dbReference>
<dbReference type="CDD" id="cd00093">
    <property type="entry name" value="HTH_XRE"/>
    <property type="match status" value="1"/>
</dbReference>
<dbReference type="InterPro" id="IPR009057">
    <property type="entry name" value="Homeodomain-like_sf"/>
</dbReference>
<evidence type="ECO:0000256" key="2">
    <source>
        <dbReference type="ARBA" id="ARBA00023125"/>
    </source>
</evidence>
<feature type="region of interest" description="Disordered" evidence="5">
    <location>
        <begin position="222"/>
        <end position="247"/>
    </location>
</feature>
<keyword evidence="3" id="KW-0804">Transcription</keyword>
<keyword evidence="2 4" id="KW-0238">DNA-binding</keyword>
<reference evidence="7 8" key="1">
    <citation type="submission" date="2018-03" db="EMBL/GenBank/DDBJ databases">
        <title>Genomic Encyclopedia of Archaeal and Bacterial Type Strains, Phase II (KMG-II): from individual species to whole genera.</title>
        <authorList>
            <person name="Goeker M."/>
        </authorList>
    </citation>
    <scope>NUCLEOTIDE SEQUENCE [LARGE SCALE GENOMIC DNA]</scope>
    <source>
        <strain evidence="7 8">DSM 45312</strain>
    </source>
</reference>
<gene>
    <name evidence="7" type="ORF">CLV63_105223</name>
</gene>
<keyword evidence="8" id="KW-1185">Reference proteome</keyword>
<dbReference type="AlphaFoldDB" id="A0A2P8DMX8"/>
<evidence type="ECO:0000256" key="4">
    <source>
        <dbReference type="PROSITE-ProRule" id="PRU00335"/>
    </source>
</evidence>
<dbReference type="InterPro" id="IPR041490">
    <property type="entry name" value="KstR2_TetR_C"/>
</dbReference>
<organism evidence="7 8">
    <name type="scientific">Murinocardiopsis flavida</name>
    <dbReference type="NCBI Taxonomy" id="645275"/>
    <lineage>
        <taxon>Bacteria</taxon>
        <taxon>Bacillati</taxon>
        <taxon>Actinomycetota</taxon>
        <taxon>Actinomycetes</taxon>
        <taxon>Streptosporangiales</taxon>
        <taxon>Nocardiopsidaceae</taxon>
        <taxon>Murinocardiopsis</taxon>
    </lineage>
</organism>
<dbReference type="PANTHER" id="PTHR30055:SF234">
    <property type="entry name" value="HTH-TYPE TRANSCRIPTIONAL REGULATOR BETI"/>
    <property type="match status" value="1"/>
</dbReference>
<dbReference type="PRINTS" id="PR00455">
    <property type="entry name" value="HTHTETR"/>
</dbReference>
<dbReference type="SUPFAM" id="SSF48498">
    <property type="entry name" value="Tetracyclin repressor-like, C-terminal domain"/>
    <property type="match status" value="1"/>
</dbReference>
<feature type="domain" description="HTH tetR-type" evidence="6">
    <location>
        <begin position="39"/>
        <end position="99"/>
    </location>
</feature>
<feature type="compositionally biased region" description="Low complexity" evidence="5">
    <location>
        <begin position="227"/>
        <end position="237"/>
    </location>
</feature>
<dbReference type="InterPro" id="IPR001647">
    <property type="entry name" value="HTH_TetR"/>
</dbReference>
<evidence type="ECO:0000313" key="8">
    <source>
        <dbReference type="Proteomes" id="UP000240542"/>
    </source>
</evidence>
<dbReference type="OrthoDB" id="3190535at2"/>
<keyword evidence="1" id="KW-0805">Transcription regulation</keyword>
<evidence type="ECO:0000313" key="7">
    <source>
        <dbReference type="EMBL" id="PSK98549.1"/>
    </source>
</evidence>
<evidence type="ECO:0000256" key="1">
    <source>
        <dbReference type="ARBA" id="ARBA00023015"/>
    </source>
</evidence>
<dbReference type="Proteomes" id="UP000240542">
    <property type="component" value="Unassembled WGS sequence"/>
</dbReference>
<evidence type="ECO:0000259" key="6">
    <source>
        <dbReference type="PROSITE" id="PS50977"/>
    </source>
</evidence>
<dbReference type="PROSITE" id="PS50977">
    <property type="entry name" value="HTH_TETR_2"/>
    <property type="match status" value="1"/>
</dbReference>
<dbReference type="InterPro" id="IPR050109">
    <property type="entry name" value="HTH-type_TetR-like_transc_reg"/>
</dbReference>
<accession>A0A2P8DMX8</accession>